<dbReference type="KEGG" id="tcd:AAIA72_09930"/>
<dbReference type="AlphaFoldDB" id="A0AB39USJ4"/>
<gene>
    <name evidence="1" type="ORF">AAIA72_09930</name>
</gene>
<reference evidence="1" key="1">
    <citation type="submission" date="2024-05" db="EMBL/GenBank/DDBJ databases">
        <title>Genome sequencing of novel strain.</title>
        <authorList>
            <person name="Ganbat D."/>
            <person name="Ganbat S."/>
            <person name="Lee S.-J."/>
        </authorList>
    </citation>
    <scope>NUCLEOTIDE SEQUENCE</scope>
    <source>
        <strain evidence="1">SMD15-11</strain>
    </source>
</reference>
<evidence type="ECO:0000313" key="1">
    <source>
        <dbReference type="EMBL" id="XDT71125.1"/>
    </source>
</evidence>
<dbReference type="SUPFAM" id="SSF89372">
    <property type="entry name" value="Fucose-specific lectin"/>
    <property type="match status" value="1"/>
</dbReference>
<name>A0AB39USJ4_9GAMM</name>
<dbReference type="EMBL" id="CP154858">
    <property type="protein sequence ID" value="XDT71125.1"/>
    <property type="molecule type" value="Genomic_DNA"/>
</dbReference>
<evidence type="ECO:0008006" key="2">
    <source>
        <dbReference type="Google" id="ProtNLM"/>
    </source>
</evidence>
<sequence length="394" mass="42083">MIAVWEQYNAGQGITNIKSARYTVTTGWSAPELIETNDTGTAQFPQVAINASGNAIAVWQQSDGVYFHIWASLYSPGSGWSTPERIESYNESHGKNPQIAMNDSGFAVAVWEQHDGSLDSIAANIYAPGSGWGTAALIDGDNSNAAWDPDVAVDPDNNALVVWRHNNNTAPTTMTDIRAARYTSLGWSTPELIETEDLGAAEKPHVALDDNGNGFAVWQQDDSSAINIMANRFTKAGGWNPTAFTLESSDQDAASPQIAMSGEGNAYVVWSQSNGSTTNIYANIYVSGIGWGSATPVQTNSTASGALPQVAVSGSGHAYAVWQQNDAPFTNSDIWSNRYVPGSGWETAEKLDVEDAGPAENPQISADGSGNAVAIWQQFNGSSTYIWTDRRITP</sequence>
<accession>A0AB39USJ4</accession>
<dbReference type="RefSeq" id="WP_369600164.1">
    <property type="nucleotide sequence ID" value="NZ_CP154858.1"/>
</dbReference>
<organism evidence="1">
    <name type="scientific">Thermohahella caldifontis</name>
    <dbReference type="NCBI Taxonomy" id="3142973"/>
    <lineage>
        <taxon>Bacteria</taxon>
        <taxon>Pseudomonadati</taxon>
        <taxon>Pseudomonadota</taxon>
        <taxon>Gammaproteobacteria</taxon>
        <taxon>Oceanospirillales</taxon>
        <taxon>Hahellaceae</taxon>
        <taxon>Thermohahella</taxon>
    </lineage>
</organism>
<proteinExistence type="predicted"/>
<protein>
    <recommendedName>
        <fullName evidence="2">Exo-alpha-sialidase</fullName>
    </recommendedName>
</protein>